<evidence type="ECO:0000256" key="2">
    <source>
        <dbReference type="SAM" id="SignalP"/>
    </source>
</evidence>
<evidence type="ECO:0000313" key="5">
    <source>
        <dbReference type="Proteomes" id="UP001201262"/>
    </source>
</evidence>
<dbReference type="Pfam" id="PF08450">
    <property type="entry name" value="SGL"/>
    <property type="match status" value="1"/>
</dbReference>
<dbReference type="GeneID" id="70252370"/>
<keyword evidence="1" id="KW-0812">Transmembrane</keyword>
<protein>
    <recommendedName>
        <fullName evidence="3">SMP-30/Gluconolactonase/LRE-like region domain-containing protein</fullName>
    </recommendedName>
</protein>
<dbReference type="SUPFAM" id="SSF63829">
    <property type="entry name" value="Calcium-dependent phosphotriesterase"/>
    <property type="match status" value="1"/>
</dbReference>
<name>A0AAD4KUF2_9EURO</name>
<organism evidence="4 5">
    <name type="scientific">Talaromyces proteolyticus</name>
    <dbReference type="NCBI Taxonomy" id="1131652"/>
    <lineage>
        <taxon>Eukaryota</taxon>
        <taxon>Fungi</taxon>
        <taxon>Dikarya</taxon>
        <taxon>Ascomycota</taxon>
        <taxon>Pezizomycotina</taxon>
        <taxon>Eurotiomycetes</taxon>
        <taxon>Eurotiomycetidae</taxon>
        <taxon>Eurotiales</taxon>
        <taxon>Trichocomaceae</taxon>
        <taxon>Talaromyces</taxon>
        <taxon>Talaromyces sect. Bacilispori</taxon>
    </lineage>
</organism>
<reference evidence="4" key="1">
    <citation type="submission" date="2021-12" db="EMBL/GenBank/DDBJ databases">
        <title>Convergent genome expansion in fungi linked to evolution of root-endophyte symbiosis.</title>
        <authorList>
            <consortium name="DOE Joint Genome Institute"/>
            <person name="Ke Y.-H."/>
            <person name="Bonito G."/>
            <person name="Liao H.-L."/>
            <person name="Looney B."/>
            <person name="Rojas-Flechas A."/>
            <person name="Nash J."/>
            <person name="Hameed K."/>
            <person name="Schadt C."/>
            <person name="Martin F."/>
            <person name="Crous P.W."/>
            <person name="Miettinen O."/>
            <person name="Magnuson J.K."/>
            <person name="Labbe J."/>
            <person name="Jacobson D."/>
            <person name="Doktycz M.J."/>
            <person name="Veneault-Fourrey C."/>
            <person name="Kuo A."/>
            <person name="Mondo S."/>
            <person name="Calhoun S."/>
            <person name="Riley R."/>
            <person name="Ohm R."/>
            <person name="LaButti K."/>
            <person name="Andreopoulos B."/>
            <person name="Pangilinan J."/>
            <person name="Nolan M."/>
            <person name="Tritt A."/>
            <person name="Clum A."/>
            <person name="Lipzen A."/>
            <person name="Daum C."/>
            <person name="Barry K."/>
            <person name="Grigoriev I.V."/>
            <person name="Vilgalys R."/>
        </authorList>
    </citation>
    <scope>NUCLEOTIDE SEQUENCE</scope>
    <source>
        <strain evidence="4">PMI_201</strain>
    </source>
</reference>
<keyword evidence="1" id="KW-1133">Transmembrane helix</keyword>
<comment type="caution">
    <text evidence="4">The sequence shown here is derived from an EMBL/GenBank/DDBJ whole genome shotgun (WGS) entry which is preliminary data.</text>
</comment>
<evidence type="ECO:0000259" key="3">
    <source>
        <dbReference type="Pfam" id="PF08450"/>
    </source>
</evidence>
<feature type="transmembrane region" description="Helical" evidence="1">
    <location>
        <begin position="663"/>
        <end position="686"/>
    </location>
</feature>
<feature type="signal peptide" evidence="2">
    <location>
        <begin position="1"/>
        <end position="22"/>
    </location>
</feature>
<evidence type="ECO:0000313" key="4">
    <source>
        <dbReference type="EMBL" id="KAH8701082.1"/>
    </source>
</evidence>
<accession>A0AAD4KUF2</accession>
<dbReference type="Proteomes" id="UP001201262">
    <property type="component" value="Unassembled WGS sequence"/>
</dbReference>
<dbReference type="Gene3D" id="2.120.10.30">
    <property type="entry name" value="TolB, C-terminal domain"/>
    <property type="match status" value="1"/>
</dbReference>
<sequence length="736" mass="79121">MYCLTRRYQLCILSILAANALAGASENPNILHLEPTTLYNLPANFNGNSSQSFLQTNGLFNDTAEEAVSQMLKPFIAYDDEFASLLATDATLELIYNRSDNNPVADEMGIWVWDHNQVWMSSHSIDSVSYTYILDLNDHTVKMLDVSSNGIPILNPNGGGYFNGKVYIAGDGNTTIPPAIYEVDPVTHEAQVVVDSYFGLRFNGPNDLTWARRGDRSWLFFTDDPLSYYYSKGEYPTIPDATWRWDPQEKTLLPVIDRTDINVPNGIRVNKESTKLYVTDTPDPAFTGNGVKAVSSSTELFLGSASTAIYVFDLNEDGIPHNKRLFGIAQRGIPDGMHVDDDGRVWTGEQDGIVVRGPSGKVLGMINALAIQGEQVLDSDAEPLQNFALAGDKIIVFAFTKIYQVRLSRSINHHSHNPAPGRMPNMTSARDNLGPLITPFTYPSACAYAILDCSTCSDAWQGQTCSDNGNVGDSQDDPDCWPPRINGNLLTSPPFMGGGFYSPGISCPVGYTSACSATGGGHTGYSFQYNLLDAETAIGCCPSGYTCGYISAGVDASVQTCVSTVSTGQFSAIQCYGSTSVLTQQTVPTTVAASVTATASDASSDVIIQTMTIKAPLFQIIYKSSDLPKSTSTTIPTSTIMTAPTIKAPTSQPDTSLSTGAKAGIGVGAAVGGLILIGAAIFLLFLRRKRPRKQFHPADDQPYELVADGLKAELPGHVAPVEMDASKPRLPPAELG</sequence>
<keyword evidence="1" id="KW-0472">Membrane</keyword>
<dbReference type="PANTHER" id="PTHR47064">
    <property type="entry name" value="PUTATIVE (AFU_ORTHOLOGUE AFUA_1G08990)-RELATED"/>
    <property type="match status" value="1"/>
</dbReference>
<dbReference type="RefSeq" id="XP_046074788.1">
    <property type="nucleotide sequence ID" value="XM_046222083.1"/>
</dbReference>
<dbReference type="PANTHER" id="PTHR47064:SF2">
    <property type="entry name" value="SMP-30_GLUCONOLACTONASE_LRE-LIKE REGION DOMAIN-CONTAINING PROTEIN-RELATED"/>
    <property type="match status" value="1"/>
</dbReference>
<feature type="chain" id="PRO_5042292321" description="SMP-30/Gluconolactonase/LRE-like region domain-containing protein" evidence="2">
    <location>
        <begin position="23"/>
        <end position="736"/>
    </location>
</feature>
<dbReference type="EMBL" id="JAJTJA010000004">
    <property type="protein sequence ID" value="KAH8701082.1"/>
    <property type="molecule type" value="Genomic_DNA"/>
</dbReference>
<dbReference type="InterPro" id="IPR013658">
    <property type="entry name" value="SGL"/>
</dbReference>
<evidence type="ECO:0000256" key="1">
    <source>
        <dbReference type="SAM" id="Phobius"/>
    </source>
</evidence>
<keyword evidence="5" id="KW-1185">Reference proteome</keyword>
<feature type="domain" description="SMP-30/Gluconolactonase/LRE-like region" evidence="3">
    <location>
        <begin position="300"/>
        <end position="366"/>
    </location>
</feature>
<keyword evidence="2" id="KW-0732">Signal</keyword>
<dbReference type="AlphaFoldDB" id="A0AAD4KUF2"/>
<proteinExistence type="predicted"/>
<gene>
    <name evidence="4" type="ORF">BGW36DRAFT_460139</name>
</gene>
<dbReference type="InterPro" id="IPR052988">
    <property type="entry name" value="Oryzine_lactonohydrolase"/>
</dbReference>
<dbReference type="InterPro" id="IPR011042">
    <property type="entry name" value="6-blade_b-propeller_TolB-like"/>
</dbReference>